<dbReference type="PANTHER" id="PTHR34039">
    <property type="entry name" value="UPF0102 PROTEIN YRAN"/>
    <property type="match status" value="1"/>
</dbReference>
<dbReference type="AlphaFoldDB" id="A0A2M7AXU5"/>
<organism evidence="3 4">
    <name type="scientific">Candidatus Portnoybacteria bacterium CG06_land_8_20_14_3_00_39_12</name>
    <dbReference type="NCBI Taxonomy" id="1974809"/>
    <lineage>
        <taxon>Bacteria</taxon>
        <taxon>Candidatus Portnoyibacteriota</taxon>
    </lineage>
</organism>
<reference evidence="4" key="1">
    <citation type="submission" date="2017-09" db="EMBL/GenBank/DDBJ databases">
        <title>Depth-based differentiation of microbial function through sediment-hosted aquifers and enrichment of novel symbionts in the deep terrestrial subsurface.</title>
        <authorList>
            <person name="Probst A.J."/>
            <person name="Ladd B."/>
            <person name="Jarett J.K."/>
            <person name="Geller-Mcgrath D.E."/>
            <person name="Sieber C.M.K."/>
            <person name="Emerson J.B."/>
            <person name="Anantharaman K."/>
            <person name="Thomas B.C."/>
            <person name="Malmstrom R."/>
            <person name="Stieglmeier M."/>
            <person name="Klingl A."/>
            <person name="Woyke T."/>
            <person name="Ryan C.M."/>
            <person name="Banfield J.F."/>
        </authorList>
    </citation>
    <scope>NUCLEOTIDE SEQUENCE [LARGE SCALE GENOMIC DNA]</scope>
</reference>
<dbReference type="HAMAP" id="MF_00048">
    <property type="entry name" value="UPF0102"/>
    <property type="match status" value="1"/>
</dbReference>
<dbReference type="InterPro" id="IPR011856">
    <property type="entry name" value="tRNA_endonuc-like_dom_sf"/>
</dbReference>
<evidence type="ECO:0000256" key="2">
    <source>
        <dbReference type="HAMAP-Rule" id="MF_00048"/>
    </source>
</evidence>
<dbReference type="Pfam" id="PF02021">
    <property type="entry name" value="UPF0102"/>
    <property type="match status" value="1"/>
</dbReference>
<protein>
    <recommendedName>
        <fullName evidence="2">UPF0102 protein COS76_01060</fullName>
    </recommendedName>
</protein>
<dbReference type="InterPro" id="IPR003509">
    <property type="entry name" value="UPF0102_YraN-like"/>
</dbReference>
<name>A0A2M7AXU5_9BACT</name>
<evidence type="ECO:0000313" key="4">
    <source>
        <dbReference type="Proteomes" id="UP000228775"/>
    </source>
</evidence>
<dbReference type="Proteomes" id="UP000228775">
    <property type="component" value="Unassembled WGS sequence"/>
</dbReference>
<dbReference type="Gene3D" id="3.40.1350.10">
    <property type="match status" value="1"/>
</dbReference>
<sequence>MKTARRKVGDLGEDLAIRYLKSQKYKIIERNVLRKWGELDIVAKNNQGVTFVEVKTLNKKRDQTFFPEQNISYHKKRSLIRTAQLYLAQKNYSPDTSWQIDVIAVELNWQTHRANLRHLKNAVWN</sequence>
<dbReference type="EMBL" id="PEVY01000024">
    <property type="protein sequence ID" value="PIU75379.1"/>
    <property type="molecule type" value="Genomic_DNA"/>
</dbReference>
<comment type="caution">
    <text evidence="3">The sequence shown here is derived from an EMBL/GenBank/DDBJ whole genome shotgun (WGS) entry which is preliminary data.</text>
</comment>
<gene>
    <name evidence="3" type="ORF">COS76_01060</name>
</gene>
<dbReference type="SUPFAM" id="SSF52980">
    <property type="entry name" value="Restriction endonuclease-like"/>
    <property type="match status" value="1"/>
</dbReference>
<comment type="similarity">
    <text evidence="1 2">Belongs to the UPF0102 family.</text>
</comment>
<dbReference type="PANTHER" id="PTHR34039:SF1">
    <property type="entry name" value="UPF0102 PROTEIN YRAN"/>
    <property type="match status" value="1"/>
</dbReference>
<evidence type="ECO:0000256" key="1">
    <source>
        <dbReference type="ARBA" id="ARBA00006738"/>
    </source>
</evidence>
<dbReference type="InterPro" id="IPR011335">
    <property type="entry name" value="Restrct_endonuc-II-like"/>
</dbReference>
<proteinExistence type="inferred from homology"/>
<accession>A0A2M7AXU5</accession>
<evidence type="ECO:0000313" key="3">
    <source>
        <dbReference type="EMBL" id="PIU75379.1"/>
    </source>
</evidence>
<dbReference type="GO" id="GO:0003676">
    <property type="term" value="F:nucleic acid binding"/>
    <property type="evidence" value="ECO:0007669"/>
    <property type="project" value="InterPro"/>
</dbReference>